<sequence length="287" mass="32586">MTDQNEATAWSRTVGAELRRWRERAGFGGSEIARRLSWSPTKVSNMERGKRGVSEADASMYLAVCRAPGVDIEDVRKFFKATEGYWVRSHPEQLSDELRGLIAMETTATAIHSLESLVLPGLLQTEDYIRALITEGGFTRKERIEKLVRARKDRQVLFRRYQPPMLSFFVHERVLFMPVGGATTMNEQLLHLVLTSSQPNVSIRIVPAKVSVMADSAGPFTLQDYSLPRSLVYVESLTASLFIDNKRAVAEHRNALQRLDSVALDRDESRSWLADLANEYDRQREEP</sequence>
<dbReference type="CDD" id="cd00093">
    <property type="entry name" value="HTH_XRE"/>
    <property type="match status" value="1"/>
</dbReference>
<organism evidence="2 3">
    <name type="scientific">Herbihabitans rhizosphaerae</name>
    <dbReference type="NCBI Taxonomy" id="1872711"/>
    <lineage>
        <taxon>Bacteria</taxon>
        <taxon>Bacillati</taxon>
        <taxon>Actinomycetota</taxon>
        <taxon>Actinomycetes</taxon>
        <taxon>Pseudonocardiales</taxon>
        <taxon>Pseudonocardiaceae</taxon>
        <taxon>Herbihabitans</taxon>
    </lineage>
</organism>
<evidence type="ECO:0000259" key="1">
    <source>
        <dbReference type="PROSITE" id="PS50943"/>
    </source>
</evidence>
<name>A0A4Q7KCC8_9PSEU</name>
<proteinExistence type="predicted"/>
<accession>A0A4Q7KCC8</accession>
<dbReference type="InterPro" id="IPR010982">
    <property type="entry name" value="Lambda_DNA-bd_dom_sf"/>
</dbReference>
<evidence type="ECO:0000313" key="3">
    <source>
        <dbReference type="Proteomes" id="UP000294257"/>
    </source>
</evidence>
<comment type="caution">
    <text evidence="2">The sequence shown here is derived from an EMBL/GenBank/DDBJ whole genome shotgun (WGS) entry which is preliminary data.</text>
</comment>
<reference evidence="2 3" key="1">
    <citation type="submission" date="2019-02" db="EMBL/GenBank/DDBJ databases">
        <title>Genomic Encyclopedia of Type Strains, Phase IV (KMG-IV): sequencing the most valuable type-strain genomes for metagenomic binning, comparative biology and taxonomic classification.</title>
        <authorList>
            <person name="Goeker M."/>
        </authorList>
    </citation>
    <scope>NUCLEOTIDE SEQUENCE [LARGE SCALE GENOMIC DNA]</scope>
    <source>
        <strain evidence="2 3">DSM 101727</strain>
    </source>
</reference>
<dbReference type="GO" id="GO:0003677">
    <property type="term" value="F:DNA binding"/>
    <property type="evidence" value="ECO:0007669"/>
    <property type="project" value="InterPro"/>
</dbReference>
<dbReference type="RefSeq" id="WP_130348831.1">
    <property type="nucleotide sequence ID" value="NZ_SGWQ01000020.1"/>
</dbReference>
<dbReference type="InterPro" id="IPR001387">
    <property type="entry name" value="Cro/C1-type_HTH"/>
</dbReference>
<protein>
    <submittedName>
        <fullName evidence="2">Putative transcriptional regulator</fullName>
    </submittedName>
</protein>
<dbReference type="Proteomes" id="UP000294257">
    <property type="component" value="Unassembled WGS sequence"/>
</dbReference>
<keyword evidence="3" id="KW-1185">Reference proteome</keyword>
<dbReference type="PROSITE" id="PS50943">
    <property type="entry name" value="HTH_CROC1"/>
    <property type="match status" value="1"/>
</dbReference>
<dbReference type="AlphaFoldDB" id="A0A4Q7KCC8"/>
<feature type="domain" description="HTH cro/C1-type" evidence="1">
    <location>
        <begin position="18"/>
        <end position="75"/>
    </location>
</feature>
<dbReference type="InterPro" id="IPR043917">
    <property type="entry name" value="DUF5753"/>
</dbReference>
<gene>
    <name evidence="2" type="ORF">EV193_12013</name>
</gene>
<dbReference type="SUPFAM" id="SSF47413">
    <property type="entry name" value="lambda repressor-like DNA-binding domains"/>
    <property type="match status" value="1"/>
</dbReference>
<dbReference type="EMBL" id="SGWQ01000020">
    <property type="protein sequence ID" value="RZS29528.1"/>
    <property type="molecule type" value="Genomic_DNA"/>
</dbReference>
<dbReference type="OrthoDB" id="3672921at2"/>
<dbReference type="Pfam" id="PF19054">
    <property type="entry name" value="DUF5753"/>
    <property type="match status" value="1"/>
</dbReference>
<evidence type="ECO:0000313" key="2">
    <source>
        <dbReference type="EMBL" id="RZS29528.1"/>
    </source>
</evidence>
<dbReference type="Pfam" id="PF13560">
    <property type="entry name" value="HTH_31"/>
    <property type="match status" value="1"/>
</dbReference>
<dbReference type="Gene3D" id="1.10.260.40">
    <property type="entry name" value="lambda repressor-like DNA-binding domains"/>
    <property type="match status" value="1"/>
</dbReference>
<dbReference type="SMART" id="SM00530">
    <property type="entry name" value="HTH_XRE"/>
    <property type="match status" value="1"/>
</dbReference>